<evidence type="ECO:0000256" key="9">
    <source>
        <dbReference type="ARBA" id="ARBA00022840"/>
    </source>
</evidence>
<organism evidence="15 16">
    <name type="scientific">Cohnella ginsengisoli</name>
    <dbReference type="NCBI Taxonomy" id="425004"/>
    <lineage>
        <taxon>Bacteria</taxon>
        <taxon>Bacillati</taxon>
        <taxon>Bacillota</taxon>
        <taxon>Bacilli</taxon>
        <taxon>Bacillales</taxon>
        <taxon>Paenibacillaceae</taxon>
        <taxon>Cohnella</taxon>
    </lineage>
</organism>
<dbReference type="EMBL" id="JAPDHZ010000003">
    <property type="protein sequence ID" value="MDG0792224.1"/>
    <property type="molecule type" value="Genomic_DNA"/>
</dbReference>
<comment type="catalytic activity">
    <reaction evidence="1">
        <text>ATP + protein L-histidine = ADP + protein N-phospho-L-histidine.</text>
        <dbReference type="EC" id="2.7.13.3"/>
    </reaction>
</comment>
<dbReference type="SMART" id="SM00304">
    <property type="entry name" value="HAMP"/>
    <property type="match status" value="1"/>
</dbReference>
<evidence type="ECO:0000259" key="14">
    <source>
        <dbReference type="PROSITE" id="PS50885"/>
    </source>
</evidence>
<gene>
    <name evidence="15" type="ORF">OMP38_16130</name>
</gene>
<keyword evidence="4" id="KW-1003">Cell membrane</keyword>
<keyword evidence="12" id="KW-1133">Transmembrane helix</keyword>
<dbReference type="InterPro" id="IPR036890">
    <property type="entry name" value="HATPase_C_sf"/>
</dbReference>
<dbReference type="PANTHER" id="PTHR34220:SF7">
    <property type="entry name" value="SENSOR HISTIDINE KINASE YPDA"/>
    <property type="match status" value="1"/>
</dbReference>
<dbReference type="Gene3D" id="6.10.340.10">
    <property type="match status" value="1"/>
</dbReference>
<dbReference type="EC" id="2.7.13.3" evidence="3"/>
<dbReference type="GO" id="GO:0005524">
    <property type="term" value="F:ATP binding"/>
    <property type="evidence" value="ECO:0007669"/>
    <property type="project" value="UniProtKB-KW"/>
</dbReference>
<evidence type="ECO:0000313" key="16">
    <source>
        <dbReference type="Proteomes" id="UP001153387"/>
    </source>
</evidence>
<keyword evidence="9" id="KW-0067">ATP-binding</keyword>
<keyword evidence="6" id="KW-0808">Transferase</keyword>
<dbReference type="InterPro" id="IPR005467">
    <property type="entry name" value="His_kinase_dom"/>
</dbReference>
<dbReference type="InterPro" id="IPR003660">
    <property type="entry name" value="HAMP_dom"/>
</dbReference>
<accession>A0A9X4KH73</accession>
<protein>
    <recommendedName>
        <fullName evidence="3">histidine kinase</fullName>
        <ecNumber evidence="3">2.7.13.3</ecNumber>
    </recommendedName>
</protein>
<feature type="domain" description="Histidine kinase" evidence="13">
    <location>
        <begin position="473"/>
        <end position="574"/>
    </location>
</feature>
<comment type="caution">
    <text evidence="15">The sequence shown here is derived from an EMBL/GenBank/DDBJ whole genome shotgun (WGS) entry which is preliminary data.</text>
</comment>
<evidence type="ECO:0000256" key="7">
    <source>
        <dbReference type="ARBA" id="ARBA00022741"/>
    </source>
</evidence>
<keyword evidence="7" id="KW-0547">Nucleotide-binding</keyword>
<evidence type="ECO:0000256" key="6">
    <source>
        <dbReference type="ARBA" id="ARBA00022679"/>
    </source>
</evidence>
<evidence type="ECO:0000256" key="4">
    <source>
        <dbReference type="ARBA" id="ARBA00022475"/>
    </source>
</evidence>
<dbReference type="AlphaFoldDB" id="A0A9X4KH73"/>
<keyword evidence="11 12" id="KW-0472">Membrane</keyword>
<keyword evidence="10" id="KW-0902">Two-component regulatory system</keyword>
<dbReference type="CDD" id="cd06225">
    <property type="entry name" value="HAMP"/>
    <property type="match status" value="1"/>
</dbReference>
<feature type="domain" description="HAMP" evidence="14">
    <location>
        <begin position="311"/>
        <end position="363"/>
    </location>
</feature>
<evidence type="ECO:0000256" key="3">
    <source>
        <dbReference type="ARBA" id="ARBA00012438"/>
    </source>
</evidence>
<evidence type="ECO:0000256" key="11">
    <source>
        <dbReference type="ARBA" id="ARBA00023136"/>
    </source>
</evidence>
<evidence type="ECO:0000256" key="12">
    <source>
        <dbReference type="SAM" id="Phobius"/>
    </source>
</evidence>
<dbReference type="Proteomes" id="UP001153387">
    <property type="component" value="Unassembled WGS sequence"/>
</dbReference>
<dbReference type="SMART" id="SM00387">
    <property type="entry name" value="HATPase_c"/>
    <property type="match status" value="1"/>
</dbReference>
<keyword evidence="5" id="KW-0597">Phosphoprotein</keyword>
<dbReference type="SUPFAM" id="SSF55874">
    <property type="entry name" value="ATPase domain of HSP90 chaperone/DNA topoisomerase II/histidine kinase"/>
    <property type="match status" value="1"/>
</dbReference>
<dbReference type="Gene3D" id="3.30.565.10">
    <property type="entry name" value="Histidine kinase-like ATPase, C-terminal domain"/>
    <property type="match status" value="1"/>
</dbReference>
<dbReference type="Pfam" id="PF00672">
    <property type="entry name" value="HAMP"/>
    <property type="match status" value="1"/>
</dbReference>
<dbReference type="PROSITE" id="PS50885">
    <property type="entry name" value="HAMP"/>
    <property type="match status" value="1"/>
</dbReference>
<feature type="transmembrane region" description="Helical" evidence="12">
    <location>
        <begin position="287"/>
        <end position="310"/>
    </location>
</feature>
<evidence type="ECO:0000256" key="2">
    <source>
        <dbReference type="ARBA" id="ARBA00004651"/>
    </source>
</evidence>
<dbReference type="InterPro" id="IPR003594">
    <property type="entry name" value="HATPase_dom"/>
</dbReference>
<dbReference type="RefSeq" id="WP_277566041.1">
    <property type="nucleotide sequence ID" value="NZ_JAPDHZ010000003.1"/>
</dbReference>
<feature type="transmembrane region" description="Helical" evidence="12">
    <location>
        <begin position="20"/>
        <end position="39"/>
    </location>
</feature>
<dbReference type="InterPro" id="IPR010559">
    <property type="entry name" value="Sig_transdc_His_kin_internal"/>
</dbReference>
<dbReference type="InterPro" id="IPR050640">
    <property type="entry name" value="Bact_2-comp_sensor_kinase"/>
</dbReference>
<keyword evidence="12" id="KW-0812">Transmembrane</keyword>
<evidence type="ECO:0000259" key="13">
    <source>
        <dbReference type="PROSITE" id="PS50109"/>
    </source>
</evidence>
<evidence type="ECO:0000256" key="1">
    <source>
        <dbReference type="ARBA" id="ARBA00000085"/>
    </source>
</evidence>
<dbReference type="GO" id="GO:0005886">
    <property type="term" value="C:plasma membrane"/>
    <property type="evidence" value="ECO:0007669"/>
    <property type="project" value="UniProtKB-SubCell"/>
</dbReference>
<evidence type="ECO:0000313" key="15">
    <source>
        <dbReference type="EMBL" id="MDG0792224.1"/>
    </source>
</evidence>
<keyword evidence="8 15" id="KW-0418">Kinase</keyword>
<evidence type="ECO:0000256" key="5">
    <source>
        <dbReference type="ARBA" id="ARBA00022553"/>
    </source>
</evidence>
<evidence type="ECO:0000256" key="8">
    <source>
        <dbReference type="ARBA" id="ARBA00022777"/>
    </source>
</evidence>
<proteinExistence type="predicted"/>
<sequence>MIRLVRRFLDRLRFRQKLILTYLVISIIPILILGMYSYYQSKTFLREQALESFQRNVDVISESVQSNMDHYETMSSLILYNNVVQRILSNRYMDLYNLYLDFNQFLNPYLNMLMNLNKDTTQLSIYTNSQLPEYGEYINKIDRIKALPWYADVEKVKGVKWYHENNSLFLAGPFPKLYASDRSAVTASEDNVLYIRVNNRTLFADLPDTLRQHWVFLMDGQGSSIYSNHVMDTQTVALMEKIQNSRMGETRIDGTKMLMLKQAIPRTDWTLYCLVPYRDIVEDSGSIVSATLIIAGICLLILIVIISLFANSMIRRLYRLNNWMKRAEDGELELRIQNTSRDEIGELTDRFGHMMQRINELINEGYKNKIIQKEAELKALKSQITPHFLYNTLSFINWKALRSDDQEISQMVTNLSRFYRTALNRGDNIISVRDEIINVQSYLDIVLTTSGHSFDVLYDIDEEIYAYGMINLILQPLVENAVKHGINRKTDGGKGLIEISVRLHDDTIEFSVRDNGPGIEPQRLSELLSTPTAGYGLKHVDERIKLIFGADFGLTIEALTIPGACMRVRIPRQIV</sequence>
<evidence type="ECO:0000256" key="10">
    <source>
        <dbReference type="ARBA" id="ARBA00023012"/>
    </source>
</evidence>
<name>A0A9X4KH73_9BACL</name>
<dbReference type="PANTHER" id="PTHR34220">
    <property type="entry name" value="SENSOR HISTIDINE KINASE YPDA"/>
    <property type="match status" value="1"/>
</dbReference>
<keyword evidence="16" id="KW-1185">Reference proteome</keyword>
<dbReference type="Pfam" id="PF06580">
    <property type="entry name" value="His_kinase"/>
    <property type="match status" value="1"/>
</dbReference>
<dbReference type="PROSITE" id="PS50109">
    <property type="entry name" value="HIS_KIN"/>
    <property type="match status" value="1"/>
</dbReference>
<comment type="subcellular location">
    <subcellularLocation>
        <location evidence="2">Cell membrane</location>
        <topology evidence="2">Multi-pass membrane protein</topology>
    </subcellularLocation>
</comment>
<dbReference type="Pfam" id="PF02518">
    <property type="entry name" value="HATPase_c"/>
    <property type="match status" value="1"/>
</dbReference>
<dbReference type="GO" id="GO:0000155">
    <property type="term" value="F:phosphorelay sensor kinase activity"/>
    <property type="evidence" value="ECO:0007669"/>
    <property type="project" value="InterPro"/>
</dbReference>
<reference evidence="15 16" key="1">
    <citation type="submission" date="2022-10" db="EMBL/GenBank/DDBJ databases">
        <title>Comparative genomic analysis of Cohnella hashimotonis sp. nov., isolated from the International Space Station.</title>
        <authorList>
            <person name="Simpson A."/>
            <person name="Venkateswaran K."/>
        </authorList>
    </citation>
    <scope>NUCLEOTIDE SEQUENCE [LARGE SCALE GENOMIC DNA]</scope>
    <source>
        <strain evidence="15 16">DSM 18997</strain>
    </source>
</reference>
<dbReference type="SUPFAM" id="SSF158472">
    <property type="entry name" value="HAMP domain-like"/>
    <property type="match status" value="1"/>
</dbReference>